<feature type="region of interest" description="Disordered" evidence="1">
    <location>
        <begin position="67"/>
        <end position="111"/>
    </location>
</feature>
<evidence type="ECO:0000313" key="3">
    <source>
        <dbReference type="Proteomes" id="UP000230750"/>
    </source>
</evidence>
<name>A0A2G8KJC9_STIJA</name>
<dbReference type="STRING" id="307972.A0A2G8KJC9"/>
<dbReference type="InterPro" id="IPR029321">
    <property type="entry name" value="INTS2"/>
</dbReference>
<dbReference type="AlphaFoldDB" id="A0A2G8KJC9"/>
<dbReference type="Pfam" id="PF14750">
    <property type="entry name" value="INTS2"/>
    <property type="match status" value="1"/>
</dbReference>
<reference evidence="2 3" key="1">
    <citation type="journal article" date="2017" name="PLoS Biol.">
        <title>The sea cucumber genome provides insights into morphological evolution and visceral regeneration.</title>
        <authorList>
            <person name="Zhang X."/>
            <person name="Sun L."/>
            <person name="Yuan J."/>
            <person name="Sun Y."/>
            <person name="Gao Y."/>
            <person name="Zhang L."/>
            <person name="Li S."/>
            <person name="Dai H."/>
            <person name="Hamel J.F."/>
            <person name="Liu C."/>
            <person name="Yu Y."/>
            <person name="Liu S."/>
            <person name="Lin W."/>
            <person name="Guo K."/>
            <person name="Jin S."/>
            <person name="Xu P."/>
            <person name="Storey K.B."/>
            <person name="Huan P."/>
            <person name="Zhang T."/>
            <person name="Zhou Y."/>
            <person name="Zhang J."/>
            <person name="Lin C."/>
            <person name="Li X."/>
            <person name="Xing L."/>
            <person name="Huo D."/>
            <person name="Sun M."/>
            <person name="Wang L."/>
            <person name="Mercier A."/>
            <person name="Li F."/>
            <person name="Yang H."/>
            <person name="Xiang J."/>
        </authorList>
    </citation>
    <scope>NUCLEOTIDE SEQUENCE [LARGE SCALE GENOMIC DNA]</scope>
    <source>
        <strain evidence="2">Shaxun</strain>
        <tissue evidence="2">Muscle</tissue>
    </source>
</reference>
<dbReference type="EMBL" id="MRZV01000540">
    <property type="protein sequence ID" value="PIK48103.1"/>
    <property type="molecule type" value="Genomic_DNA"/>
</dbReference>
<proteinExistence type="predicted"/>
<sequence length="342" mass="37140">MLPQYNYGSLVVLIVREDDLIVDPLIILRPQSLQMSTYHGSGAKHSPSIPSCFQSIPCVSPASEPCNRVKSDPGNTRALPSDPERRSLRGPYSCPGGCSHSDPSRSLSSIRERTSRTIGILFGCVEMVSDNDLNALREVRCQVCSVLHQMFIADPGLAKLVHFQGYPSELLAVTVAGIPSMHICLDFIPELLGQPQLSKQIFAIQLTSQLCLQFALPKSLSVARLAVNFMSTLLSVLSGVRWVEFYNATTPCLANICTAFPPMYDDSTSLLIQIGRIAHSRLASTGKRPHLVLSSHCSMAQKHLLEGVSVSKDTSQDQALIALVEGTFASIVKNASFTRGVS</sequence>
<accession>A0A2G8KJC9</accession>
<comment type="caution">
    <text evidence="2">The sequence shown here is derived from an EMBL/GenBank/DDBJ whole genome shotgun (WGS) entry which is preliminary data.</text>
</comment>
<keyword evidence="3" id="KW-1185">Reference proteome</keyword>
<dbReference type="OrthoDB" id="3363059at2759"/>
<dbReference type="PANTHER" id="PTHR28608:SF1">
    <property type="entry name" value="INTEGRATOR COMPLEX SUBUNIT 2"/>
    <property type="match status" value="1"/>
</dbReference>
<organism evidence="2 3">
    <name type="scientific">Stichopus japonicus</name>
    <name type="common">Sea cucumber</name>
    <dbReference type="NCBI Taxonomy" id="307972"/>
    <lineage>
        <taxon>Eukaryota</taxon>
        <taxon>Metazoa</taxon>
        <taxon>Echinodermata</taxon>
        <taxon>Eleutherozoa</taxon>
        <taxon>Echinozoa</taxon>
        <taxon>Holothuroidea</taxon>
        <taxon>Aspidochirotacea</taxon>
        <taxon>Aspidochirotida</taxon>
        <taxon>Stichopodidae</taxon>
        <taxon>Apostichopus</taxon>
    </lineage>
</organism>
<dbReference type="GO" id="GO:0032039">
    <property type="term" value="C:integrator complex"/>
    <property type="evidence" value="ECO:0007669"/>
    <property type="project" value="InterPro"/>
</dbReference>
<dbReference type="PANTHER" id="PTHR28608">
    <property type="entry name" value="INTEGRATOR COMPLEX SUBUNIT 2"/>
    <property type="match status" value="1"/>
</dbReference>
<evidence type="ECO:0000313" key="2">
    <source>
        <dbReference type="EMBL" id="PIK48103.1"/>
    </source>
</evidence>
<dbReference type="Proteomes" id="UP000230750">
    <property type="component" value="Unassembled WGS sequence"/>
</dbReference>
<gene>
    <name evidence="2" type="ORF">BSL78_15029</name>
</gene>
<protein>
    <submittedName>
        <fullName evidence="2">Putative integrator complex subunit 2</fullName>
    </submittedName>
</protein>
<dbReference type="GO" id="GO:0034472">
    <property type="term" value="P:snRNA 3'-end processing"/>
    <property type="evidence" value="ECO:0007669"/>
    <property type="project" value="TreeGrafter"/>
</dbReference>
<evidence type="ECO:0000256" key="1">
    <source>
        <dbReference type="SAM" id="MobiDB-lite"/>
    </source>
</evidence>